<comment type="caution">
    <text evidence="1">The sequence shown here is derived from an EMBL/GenBank/DDBJ whole genome shotgun (WGS) entry which is preliminary data.</text>
</comment>
<reference evidence="1 2" key="1">
    <citation type="submission" date="2017-07" db="EMBL/GenBank/DDBJ databases">
        <title>Leptospira spp. isolated from tropical soils.</title>
        <authorList>
            <person name="Thibeaux R."/>
            <person name="Iraola G."/>
            <person name="Ferres I."/>
            <person name="Bierque E."/>
            <person name="Girault D."/>
            <person name="Soupe-Gilbert M.-E."/>
            <person name="Picardeau M."/>
            <person name="Goarant C."/>
        </authorList>
    </citation>
    <scope>NUCLEOTIDE SEQUENCE [LARGE SCALE GENOMIC DNA]</scope>
    <source>
        <strain evidence="1 2">FH2-C-A2</strain>
    </source>
</reference>
<name>A0A2M9ZB19_9LEPT</name>
<organism evidence="1 2">
    <name type="scientific">Leptospira wolffii</name>
    <dbReference type="NCBI Taxonomy" id="409998"/>
    <lineage>
        <taxon>Bacteria</taxon>
        <taxon>Pseudomonadati</taxon>
        <taxon>Spirochaetota</taxon>
        <taxon>Spirochaetia</taxon>
        <taxon>Leptospirales</taxon>
        <taxon>Leptospiraceae</taxon>
        <taxon>Leptospira</taxon>
    </lineage>
</organism>
<evidence type="ECO:0000313" key="2">
    <source>
        <dbReference type="Proteomes" id="UP000231912"/>
    </source>
</evidence>
<proteinExistence type="predicted"/>
<accession>A0A2M9ZB19</accession>
<gene>
    <name evidence="1" type="ORF">CH371_12010</name>
</gene>
<evidence type="ECO:0000313" key="1">
    <source>
        <dbReference type="EMBL" id="PJZ65646.1"/>
    </source>
</evidence>
<dbReference type="AlphaFoldDB" id="A0A2M9ZB19"/>
<dbReference type="Proteomes" id="UP000231912">
    <property type="component" value="Unassembled WGS sequence"/>
</dbReference>
<dbReference type="EMBL" id="NPDT01000004">
    <property type="protein sequence ID" value="PJZ65646.1"/>
    <property type="molecule type" value="Genomic_DNA"/>
</dbReference>
<protein>
    <submittedName>
        <fullName evidence="1">Uncharacterized protein</fullName>
    </submittedName>
</protein>
<sequence>MRRIYSKIIILFLLSDLVFQACSLIRPPRFEKEKLEAYIIAFRELKASDPISISNFFTPDPRLVYKLPPSADGISWEKILKKNGFSSYGEFAILHFQIREFYDLYKSERLIEEMESAKIQYAENFQKFLTDPEFPESAKEQIRGSLAKSRDFQEKNLTESKQRMEALKTNSDPSYEFVKERSAQLKELYSD</sequence>
<dbReference type="RefSeq" id="WP_100759101.1">
    <property type="nucleotide sequence ID" value="NZ_NPDT01000004.1"/>
</dbReference>